<dbReference type="Proteomes" id="UP001159363">
    <property type="component" value="Chromosome 2"/>
</dbReference>
<reference evidence="1 2" key="1">
    <citation type="submission" date="2023-02" db="EMBL/GenBank/DDBJ databases">
        <title>LHISI_Scaffold_Assembly.</title>
        <authorList>
            <person name="Stuart O.P."/>
            <person name="Cleave R."/>
            <person name="Magrath M.J.L."/>
            <person name="Mikheyev A.S."/>
        </authorList>
    </citation>
    <scope>NUCLEOTIDE SEQUENCE [LARGE SCALE GENOMIC DNA]</scope>
    <source>
        <strain evidence="1">Daus_M_001</strain>
        <tissue evidence="1">Leg muscle</tissue>
    </source>
</reference>
<proteinExistence type="predicted"/>
<dbReference type="Gene3D" id="3.40.630.30">
    <property type="match status" value="1"/>
</dbReference>
<accession>A0ABQ9IB16</accession>
<evidence type="ECO:0000313" key="2">
    <source>
        <dbReference type="Proteomes" id="UP001159363"/>
    </source>
</evidence>
<sequence>MSGWKRPESVPYPRVWRRAVGRKPVEGKVPSFVIQDVPKDREEELLDFMEIHFANNEPLCKCLKLTDDLVSLKEFRKLGTDMLAQKISVIAFLEDDGPRPRIVGANIIGVTTRADKEIKHEVSSF</sequence>
<evidence type="ECO:0000313" key="1">
    <source>
        <dbReference type="EMBL" id="KAJ8893852.1"/>
    </source>
</evidence>
<organism evidence="1 2">
    <name type="scientific">Dryococelus australis</name>
    <dbReference type="NCBI Taxonomy" id="614101"/>
    <lineage>
        <taxon>Eukaryota</taxon>
        <taxon>Metazoa</taxon>
        <taxon>Ecdysozoa</taxon>
        <taxon>Arthropoda</taxon>
        <taxon>Hexapoda</taxon>
        <taxon>Insecta</taxon>
        <taxon>Pterygota</taxon>
        <taxon>Neoptera</taxon>
        <taxon>Polyneoptera</taxon>
        <taxon>Phasmatodea</taxon>
        <taxon>Verophasmatodea</taxon>
        <taxon>Anareolatae</taxon>
        <taxon>Phasmatidae</taxon>
        <taxon>Eurycanthinae</taxon>
        <taxon>Dryococelus</taxon>
    </lineage>
</organism>
<dbReference type="EMBL" id="JARBHB010000002">
    <property type="protein sequence ID" value="KAJ8893852.1"/>
    <property type="molecule type" value="Genomic_DNA"/>
</dbReference>
<keyword evidence="2" id="KW-1185">Reference proteome</keyword>
<name>A0ABQ9IB16_9NEOP</name>
<gene>
    <name evidence="1" type="ORF">PR048_006453</name>
</gene>
<comment type="caution">
    <text evidence="1">The sequence shown here is derived from an EMBL/GenBank/DDBJ whole genome shotgun (WGS) entry which is preliminary data.</text>
</comment>
<protein>
    <submittedName>
        <fullName evidence="1">Uncharacterized protein</fullName>
    </submittedName>
</protein>